<dbReference type="GO" id="GO:0016020">
    <property type="term" value="C:membrane"/>
    <property type="evidence" value="ECO:0007669"/>
    <property type="project" value="UniProtKB-SubCell"/>
</dbReference>
<feature type="transmembrane region" description="Helical" evidence="5">
    <location>
        <begin position="6"/>
        <end position="25"/>
    </location>
</feature>
<evidence type="ECO:0000256" key="4">
    <source>
        <dbReference type="ARBA" id="ARBA00023136"/>
    </source>
</evidence>
<evidence type="ECO:0000256" key="5">
    <source>
        <dbReference type="SAM" id="Phobius"/>
    </source>
</evidence>
<evidence type="ECO:0000256" key="1">
    <source>
        <dbReference type="ARBA" id="ARBA00004141"/>
    </source>
</evidence>
<dbReference type="AlphaFoldDB" id="A0A3P3XG29"/>
<gene>
    <name evidence="6" type="ORF">SPIROBIBN47_130046</name>
</gene>
<dbReference type="InterPro" id="IPR003825">
    <property type="entry name" value="Colicin-V_CvpA"/>
</dbReference>
<evidence type="ECO:0000256" key="2">
    <source>
        <dbReference type="ARBA" id="ARBA00022692"/>
    </source>
</evidence>
<dbReference type="InterPro" id="IPR052719">
    <property type="entry name" value="CvpA-like"/>
</dbReference>
<dbReference type="EMBL" id="FWDM01000005">
    <property type="protein sequence ID" value="SLM10304.1"/>
    <property type="molecule type" value="Genomic_DNA"/>
</dbReference>
<sequence>MSTMDWVFSAVVVILAARCFVRGFVHEVLSVASVAVGFLAGLLLSNTVIVQVLPKVGANSLPYQAQYIIAFVLCFIAGFIIMKIIERMIREGLEASSLDIFDRVLGLALGIIEGFIIVGLFIVILQIQPFFDTKALLAGSLYAKLLGPIIEPALGGSITPLLKNGDLPGVIQNLKGK</sequence>
<feature type="transmembrane region" description="Helical" evidence="5">
    <location>
        <begin position="32"/>
        <end position="53"/>
    </location>
</feature>
<feature type="transmembrane region" description="Helical" evidence="5">
    <location>
        <begin position="105"/>
        <end position="127"/>
    </location>
</feature>
<protein>
    <submittedName>
        <fullName evidence="6">Putative Colicin V production protein</fullName>
    </submittedName>
</protein>
<proteinExistence type="predicted"/>
<keyword evidence="3 5" id="KW-1133">Transmembrane helix</keyword>
<feature type="transmembrane region" description="Helical" evidence="5">
    <location>
        <begin position="65"/>
        <end position="85"/>
    </location>
</feature>
<keyword evidence="2 5" id="KW-0812">Transmembrane</keyword>
<organism evidence="6">
    <name type="scientific">uncultured spirochete</name>
    <dbReference type="NCBI Taxonomy" id="156406"/>
    <lineage>
        <taxon>Bacteria</taxon>
        <taxon>Pseudomonadati</taxon>
        <taxon>Spirochaetota</taxon>
        <taxon>Spirochaetia</taxon>
        <taxon>Spirochaetales</taxon>
        <taxon>environmental samples</taxon>
    </lineage>
</organism>
<dbReference type="PANTHER" id="PTHR36926">
    <property type="entry name" value="COLICIN V PRODUCTION PROTEIN"/>
    <property type="match status" value="1"/>
</dbReference>
<dbReference type="PANTHER" id="PTHR36926:SF1">
    <property type="entry name" value="COLICIN V PRODUCTION PROTEIN"/>
    <property type="match status" value="1"/>
</dbReference>
<keyword evidence="4 5" id="KW-0472">Membrane</keyword>
<evidence type="ECO:0000256" key="3">
    <source>
        <dbReference type="ARBA" id="ARBA00022989"/>
    </source>
</evidence>
<comment type="subcellular location">
    <subcellularLocation>
        <location evidence="1">Membrane</location>
        <topology evidence="1">Multi-pass membrane protein</topology>
    </subcellularLocation>
</comment>
<reference evidence="6" key="1">
    <citation type="submission" date="2017-02" db="EMBL/GenBank/DDBJ databases">
        <authorList>
            <person name="Regsiter A."/>
            <person name="William W."/>
        </authorList>
    </citation>
    <scope>NUCLEOTIDE SEQUENCE</scope>
    <source>
        <strain evidence="6">Bib</strain>
    </source>
</reference>
<name>A0A3P3XG29_9SPIR</name>
<evidence type="ECO:0000313" key="6">
    <source>
        <dbReference type="EMBL" id="SLM10304.1"/>
    </source>
</evidence>
<dbReference type="GO" id="GO:0009403">
    <property type="term" value="P:toxin biosynthetic process"/>
    <property type="evidence" value="ECO:0007669"/>
    <property type="project" value="InterPro"/>
</dbReference>
<accession>A0A3P3XG29</accession>
<dbReference type="Pfam" id="PF02674">
    <property type="entry name" value="Colicin_V"/>
    <property type="match status" value="1"/>
</dbReference>